<keyword evidence="2" id="KW-1185">Reference proteome</keyword>
<feature type="non-terminal residue" evidence="1">
    <location>
        <position position="1"/>
    </location>
</feature>
<dbReference type="Gene3D" id="3.40.50.12580">
    <property type="match status" value="1"/>
</dbReference>
<dbReference type="Proteomes" id="UP001487305">
    <property type="component" value="Unassembled WGS sequence"/>
</dbReference>
<gene>
    <name evidence="1" type="ORF">AAA083_15095</name>
</gene>
<dbReference type="PANTHER" id="PTHR37316">
    <property type="entry name" value="TEICHOIC ACID GLYCEROL-PHOSPHATE PRIMASE"/>
    <property type="match status" value="1"/>
</dbReference>
<name>A0ABV1JGS5_9ACTN</name>
<dbReference type="SUPFAM" id="SSF53756">
    <property type="entry name" value="UDP-Glycosyltransferase/glycogen phosphorylase"/>
    <property type="match status" value="1"/>
</dbReference>
<comment type="caution">
    <text evidence="1">The sequence shown here is derived from an EMBL/GenBank/DDBJ whole genome shotgun (WGS) entry which is preliminary data.</text>
</comment>
<dbReference type="InterPro" id="IPR051612">
    <property type="entry name" value="Teichoic_Acid_Biosynth"/>
</dbReference>
<dbReference type="RefSeq" id="WP_349228000.1">
    <property type="nucleotide sequence ID" value="NZ_JBBNOP010000024.1"/>
</dbReference>
<proteinExistence type="predicted"/>
<evidence type="ECO:0000313" key="1">
    <source>
        <dbReference type="EMBL" id="MEQ3364305.1"/>
    </source>
</evidence>
<dbReference type="Pfam" id="PF04464">
    <property type="entry name" value="Glyphos_transf"/>
    <property type="match status" value="1"/>
</dbReference>
<reference evidence="1 2" key="1">
    <citation type="submission" date="2024-04" db="EMBL/GenBank/DDBJ databases">
        <title>Human intestinal bacterial collection.</title>
        <authorList>
            <person name="Pauvert C."/>
            <person name="Hitch T.C.A."/>
            <person name="Clavel T."/>
        </authorList>
    </citation>
    <scope>NUCLEOTIDE SEQUENCE [LARGE SCALE GENOMIC DNA]</scope>
    <source>
        <strain evidence="1 2">CLA-KB-H42</strain>
    </source>
</reference>
<protein>
    <submittedName>
        <fullName evidence="1">CDP-glycerol glycerophosphotransferase family protein</fullName>
    </submittedName>
</protein>
<accession>A0ABV1JGS5</accession>
<organism evidence="1 2">
    <name type="scientific">Raoultibacter massiliensis</name>
    <dbReference type="NCBI Taxonomy" id="1852371"/>
    <lineage>
        <taxon>Bacteria</taxon>
        <taxon>Bacillati</taxon>
        <taxon>Actinomycetota</taxon>
        <taxon>Coriobacteriia</taxon>
        <taxon>Eggerthellales</taxon>
        <taxon>Eggerthellaceae</taxon>
        <taxon>Raoultibacter</taxon>
    </lineage>
</organism>
<dbReference type="PANTHER" id="PTHR37316:SF3">
    <property type="entry name" value="TEICHOIC ACID GLYCEROL-PHOSPHATE TRANSFERASE"/>
    <property type="match status" value="1"/>
</dbReference>
<evidence type="ECO:0000313" key="2">
    <source>
        <dbReference type="Proteomes" id="UP001487305"/>
    </source>
</evidence>
<dbReference type="InterPro" id="IPR007554">
    <property type="entry name" value="Glycerophosphate_synth"/>
</dbReference>
<sequence length="238" mass="27111">TPQQRSLERRSISAAIINAEAFGYPKSRVALLHRPEYDELRMLRQEEKPSALSSKSILKSIKPESDDASDRPTVLFAPTLRKEKTTRHPFRELYQGDEWRYLNKLALVEWSFHPLEALGVASGGAEELLQRASIVVTDYSSIVYEAFLLGKKVLFYTPDIDQYRLSPGLNTDPMVECPQLVFLNKKELLKYIDALLRGLSVYPEESLSRFAKGAIDEHEGNATERLVDAAIRWIAEKE</sequence>
<dbReference type="EMBL" id="JBBNOP010000024">
    <property type="protein sequence ID" value="MEQ3364305.1"/>
    <property type="molecule type" value="Genomic_DNA"/>
</dbReference>
<dbReference type="InterPro" id="IPR043148">
    <property type="entry name" value="TagF_C"/>
</dbReference>